<sequence length="144" mass="16673">MMIFIMSYFSCVCQLITFDPKIVIFKQKENMDQLDISQITDENIKIFDSINILGLFIVESLDNMDDSDILNKINPWLKMAKEVIYQSSKAKVDINSNNILEVKQRVNKWINANNTINTIVDKLMNILSEVKSRSTNIDAEYLKS</sequence>
<feature type="non-terminal residue" evidence="1">
    <location>
        <position position="144"/>
    </location>
</feature>
<gene>
    <name evidence="1" type="ORF">S01H4_22292</name>
</gene>
<protein>
    <submittedName>
        <fullName evidence="1">Uncharacterized protein</fullName>
    </submittedName>
</protein>
<reference evidence="1" key="1">
    <citation type="journal article" date="2014" name="Front. Microbiol.">
        <title>High frequency of phylogenetically diverse reductive dehalogenase-homologous genes in deep subseafloor sedimentary metagenomes.</title>
        <authorList>
            <person name="Kawai M."/>
            <person name="Futagami T."/>
            <person name="Toyoda A."/>
            <person name="Takaki Y."/>
            <person name="Nishi S."/>
            <person name="Hori S."/>
            <person name="Arai W."/>
            <person name="Tsubouchi T."/>
            <person name="Morono Y."/>
            <person name="Uchiyama I."/>
            <person name="Ito T."/>
            <person name="Fujiyama A."/>
            <person name="Inagaki F."/>
            <person name="Takami H."/>
        </authorList>
    </citation>
    <scope>NUCLEOTIDE SEQUENCE</scope>
    <source>
        <strain evidence="1">Expedition CK06-06</strain>
    </source>
</reference>
<dbReference type="EMBL" id="BART01010192">
    <property type="protein sequence ID" value="GAG86318.1"/>
    <property type="molecule type" value="Genomic_DNA"/>
</dbReference>
<name>X1BQB7_9ZZZZ</name>
<evidence type="ECO:0000313" key="1">
    <source>
        <dbReference type="EMBL" id="GAG86318.1"/>
    </source>
</evidence>
<comment type="caution">
    <text evidence="1">The sequence shown here is derived from an EMBL/GenBank/DDBJ whole genome shotgun (WGS) entry which is preliminary data.</text>
</comment>
<dbReference type="AlphaFoldDB" id="X1BQB7"/>
<accession>X1BQB7</accession>
<proteinExistence type="predicted"/>
<organism evidence="1">
    <name type="scientific">marine sediment metagenome</name>
    <dbReference type="NCBI Taxonomy" id="412755"/>
    <lineage>
        <taxon>unclassified sequences</taxon>
        <taxon>metagenomes</taxon>
        <taxon>ecological metagenomes</taxon>
    </lineage>
</organism>